<name>A0A934KA46_9BACT</name>
<keyword evidence="2" id="KW-1185">Reference proteome</keyword>
<dbReference type="EMBL" id="JAEKNR010000112">
    <property type="protein sequence ID" value="MBJ7598470.1"/>
    <property type="molecule type" value="Genomic_DNA"/>
</dbReference>
<accession>A0A934KA46</accession>
<dbReference type="Proteomes" id="UP000612893">
    <property type="component" value="Unassembled WGS sequence"/>
</dbReference>
<comment type="caution">
    <text evidence="1">The sequence shown here is derived from an EMBL/GenBank/DDBJ whole genome shotgun (WGS) entry which is preliminary data.</text>
</comment>
<dbReference type="AlphaFoldDB" id="A0A934KA46"/>
<gene>
    <name evidence="1" type="ORF">JF922_10350</name>
</gene>
<evidence type="ECO:0000313" key="1">
    <source>
        <dbReference type="EMBL" id="MBJ7598470.1"/>
    </source>
</evidence>
<proteinExistence type="predicted"/>
<organism evidence="1 2">
    <name type="scientific">Candidatus Nephthysia bennettiae</name>
    <dbReference type="NCBI Taxonomy" id="3127016"/>
    <lineage>
        <taxon>Bacteria</taxon>
        <taxon>Bacillati</taxon>
        <taxon>Candidatus Dormiibacterota</taxon>
        <taxon>Candidatus Dormibacteria</taxon>
        <taxon>Candidatus Dormibacterales</taxon>
        <taxon>Candidatus Dormibacteraceae</taxon>
        <taxon>Candidatus Nephthysia</taxon>
    </lineage>
</organism>
<evidence type="ECO:0000313" key="2">
    <source>
        <dbReference type="Proteomes" id="UP000612893"/>
    </source>
</evidence>
<sequence length="160" mass="17120">MDVFVGAGGSQQVHDYNPGEENGLFWTVPIPSDSVDVDLDDGTAALDLRNFLIDDYGNVGNAISGGKEIGTALLSMHIRWGGSAQRFSFINAGLPTPFRARGFKTRATMTWSAVETIGGVTHTVRGAKNQADFGMVARERNGIFFSQTEDDENDDGGSGD</sequence>
<protein>
    <submittedName>
        <fullName evidence="1">Uncharacterized protein</fullName>
    </submittedName>
</protein>
<reference evidence="1" key="1">
    <citation type="submission" date="2020-10" db="EMBL/GenBank/DDBJ databases">
        <title>Ca. Dormibacterota MAGs.</title>
        <authorList>
            <person name="Montgomery K."/>
        </authorList>
    </citation>
    <scope>NUCLEOTIDE SEQUENCE [LARGE SCALE GENOMIC DNA]</scope>
    <source>
        <strain evidence="1">SC8812_S17_10</strain>
    </source>
</reference>